<evidence type="ECO:0000313" key="4">
    <source>
        <dbReference type="Proteomes" id="UP001519308"/>
    </source>
</evidence>
<reference evidence="3 4" key="1">
    <citation type="submission" date="2021-03" db="EMBL/GenBank/DDBJ databases">
        <title>Genomic Encyclopedia of Type Strains, Phase IV (KMG-IV): sequencing the most valuable type-strain genomes for metagenomic binning, comparative biology and taxonomic classification.</title>
        <authorList>
            <person name="Goeker M."/>
        </authorList>
    </citation>
    <scope>NUCLEOTIDE SEQUENCE [LARGE SCALE GENOMIC DNA]</scope>
    <source>
        <strain evidence="3 4">DSM 28650</strain>
    </source>
</reference>
<accession>A0ABS4JYP4</accession>
<protein>
    <submittedName>
        <fullName evidence="3">Sortase A</fullName>
        <ecNumber evidence="3">3.4.22.70</ecNumber>
    </submittedName>
</protein>
<dbReference type="InterPro" id="IPR023365">
    <property type="entry name" value="Sortase_dom-sf"/>
</dbReference>
<dbReference type="Proteomes" id="UP001519308">
    <property type="component" value="Unassembled WGS sequence"/>
</dbReference>
<organism evidence="3 4">
    <name type="scientific">Clostridium punense</name>
    <dbReference type="NCBI Taxonomy" id="1054297"/>
    <lineage>
        <taxon>Bacteria</taxon>
        <taxon>Bacillati</taxon>
        <taxon>Bacillota</taxon>
        <taxon>Clostridia</taxon>
        <taxon>Eubacteriales</taxon>
        <taxon>Clostridiaceae</taxon>
        <taxon>Clostridium</taxon>
    </lineage>
</organism>
<keyword evidence="4" id="KW-1185">Reference proteome</keyword>
<proteinExistence type="predicted"/>
<dbReference type="Pfam" id="PF04203">
    <property type="entry name" value="Sortase"/>
    <property type="match status" value="1"/>
</dbReference>
<gene>
    <name evidence="3" type="ORF">J2Z44_000435</name>
</gene>
<evidence type="ECO:0000256" key="1">
    <source>
        <dbReference type="ARBA" id="ARBA00022801"/>
    </source>
</evidence>
<dbReference type="SUPFAM" id="SSF63817">
    <property type="entry name" value="Sortase"/>
    <property type="match status" value="1"/>
</dbReference>
<dbReference type="RefSeq" id="WP_021283591.1">
    <property type="nucleotide sequence ID" value="NZ_JAGGLL010000002.1"/>
</dbReference>
<dbReference type="NCBIfam" id="TIGR01076">
    <property type="entry name" value="sortase_fam"/>
    <property type="match status" value="1"/>
</dbReference>
<keyword evidence="2" id="KW-0812">Transmembrane</keyword>
<keyword evidence="2" id="KW-0472">Membrane</keyword>
<evidence type="ECO:0000256" key="2">
    <source>
        <dbReference type="SAM" id="Phobius"/>
    </source>
</evidence>
<keyword evidence="2" id="KW-1133">Transmembrane helix</keyword>
<dbReference type="CDD" id="cd06166">
    <property type="entry name" value="Sortase_D_2"/>
    <property type="match status" value="1"/>
</dbReference>
<keyword evidence="1 3" id="KW-0378">Hydrolase</keyword>
<dbReference type="InterPro" id="IPR005754">
    <property type="entry name" value="Sortase"/>
</dbReference>
<dbReference type="GO" id="GO:0016787">
    <property type="term" value="F:hydrolase activity"/>
    <property type="evidence" value="ECO:0007669"/>
    <property type="project" value="UniProtKB-KW"/>
</dbReference>
<dbReference type="Gene3D" id="2.40.260.10">
    <property type="entry name" value="Sortase"/>
    <property type="match status" value="1"/>
</dbReference>
<dbReference type="InterPro" id="IPR042000">
    <property type="entry name" value="Sortase_D_2"/>
</dbReference>
<sequence>MKNRVFRILGILLVIIGISAVLYGTYNKVKTDKAQKTLINDFDNVLKKIENGDIKEPESAETSEKNVKAIAILEIPKIGLKVAVAEGTSDDIIGYAVGHFTGTALPGEVGNCALVGHRNFTTGEFFLRINKLEPGDDIRITTFDKTYTYKVTGQQTVNPQDVYVLNPTKTPTITLVTCSLNGKQRLIVKGELAQ</sequence>
<comment type="caution">
    <text evidence="3">The sequence shown here is derived from an EMBL/GenBank/DDBJ whole genome shotgun (WGS) entry which is preliminary data.</text>
</comment>
<dbReference type="EMBL" id="JAGGLL010000002">
    <property type="protein sequence ID" value="MBP2020651.1"/>
    <property type="molecule type" value="Genomic_DNA"/>
</dbReference>
<evidence type="ECO:0000313" key="3">
    <source>
        <dbReference type="EMBL" id="MBP2020651.1"/>
    </source>
</evidence>
<name>A0ABS4JYP4_9CLOT</name>
<feature type="transmembrane region" description="Helical" evidence="2">
    <location>
        <begin position="6"/>
        <end position="26"/>
    </location>
</feature>
<dbReference type="EC" id="3.4.22.70" evidence="3"/>